<keyword evidence="2" id="KW-0812">Transmembrane</keyword>
<dbReference type="Proteomes" id="UP000606172">
    <property type="component" value="Unassembled WGS sequence"/>
</dbReference>
<dbReference type="Pfam" id="PF14329">
    <property type="entry name" value="DUF4386"/>
    <property type="match status" value="1"/>
</dbReference>
<dbReference type="AlphaFoldDB" id="A0A919RQP0"/>
<feature type="region of interest" description="Disordered" evidence="1">
    <location>
        <begin position="1"/>
        <end position="23"/>
    </location>
</feature>
<gene>
    <name evidence="3" type="ORF">Ssi02_67050</name>
</gene>
<dbReference type="RefSeq" id="WP_204031473.1">
    <property type="nucleotide sequence ID" value="NZ_BOOW01000045.1"/>
</dbReference>
<reference evidence="3" key="1">
    <citation type="submission" date="2021-01" db="EMBL/GenBank/DDBJ databases">
        <title>Whole genome shotgun sequence of Sinosporangium siamense NBRC 109515.</title>
        <authorList>
            <person name="Komaki H."/>
            <person name="Tamura T."/>
        </authorList>
    </citation>
    <scope>NUCLEOTIDE SEQUENCE</scope>
    <source>
        <strain evidence="3">NBRC 109515</strain>
    </source>
</reference>
<evidence type="ECO:0000256" key="2">
    <source>
        <dbReference type="SAM" id="Phobius"/>
    </source>
</evidence>
<keyword evidence="2" id="KW-0472">Membrane</keyword>
<evidence type="ECO:0008006" key="5">
    <source>
        <dbReference type="Google" id="ProtNLM"/>
    </source>
</evidence>
<evidence type="ECO:0000313" key="4">
    <source>
        <dbReference type="Proteomes" id="UP000606172"/>
    </source>
</evidence>
<accession>A0A919RQP0</accession>
<dbReference type="InterPro" id="IPR025495">
    <property type="entry name" value="DUF4386"/>
</dbReference>
<protein>
    <recommendedName>
        <fullName evidence="5">DUF4386 domain-containing protein</fullName>
    </recommendedName>
</protein>
<keyword evidence="2" id="KW-1133">Transmembrane helix</keyword>
<proteinExistence type="predicted"/>
<sequence>MPASPGTPHTLTASGGGLPGQRQGSSRGRVLAVGALLAVEGLLIAVPAIVLGQAVNWPQGLGEPAGVTLPMVAENEAGVRVGYVAYLLYSLLFLPAIAALVTVCTTTEGRLRPVARVAVILAALSALARAIGILRWLTAMPTLAAEWDGADPAMRQILAVQFQALNDFGGGIGELLGVALLGGAAVACTTIAIREFAPAWLTWLGAIATAAAAIPLAELAGVDAGALTSVGVGAVQLWFLAGAVVLFRRAGKQLR</sequence>
<evidence type="ECO:0000256" key="1">
    <source>
        <dbReference type="SAM" id="MobiDB-lite"/>
    </source>
</evidence>
<feature type="transmembrane region" description="Helical" evidence="2">
    <location>
        <begin position="200"/>
        <end position="220"/>
    </location>
</feature>
<feature type="transmembrane region" description="Helical" evidence="2">
    <location>
        <begin position="83"/>
        <end position="105"/>
    </location>
</feature>
<comment type="caution">
    <text evidence="3">The sequence shown here is derived from an EMBL/GenBank/DDBJ whole genome shotgun (WGS) entry which is preliminary data.</text>
</comment>
<organism evidence="3 4">
    <name type="scientific">Sinosporangium siamense</name>
    <dbReference type="NCBI Taxonomy" id="1367973"/>
    <lineage>
        <taxon>Bacteria</taxon>
        <taxon>Bacillati</taxon>
        <taxon>Actinomycetota</taxon>
        <taxon>Actinomycetes</taxon>
        <taxon>Streptosporangiales</taxon>
        <taxon>Streptosporangiaceae</taxon>
        <taxon>Sinosporangium</taxon>
    </lineage>
</organism>
<feature type="transmembrane region" description="Helical" evidence="2">
    <location>
        <begin position="226"/>
        <end position="247"/>
    </location>
</feature>
<keyword evidence="4" id="KW-1185">Reference proteome</keyword>
<evidence type="ECO:0000313" key="3">
    <source>
        <dbReference type="EMBL" id="GII96474.1"/>
    </source>
</evidence>
<name>A0A919RQP0_9ACTN</name>
<dbReference type="EMBL" id="BOOW01000045">
    <property type="protein sequence ID" value="GII96474.1"/>
    <property type="molecule type" value="Genomic_DNA"/>
</dbReference>
<feature type="transmembrane region" description="Helical" evidence="2">
    <location>
        <begin position="175"/>
        <end position="193"/>
    </location>
</feature>
<feature type="transmembrane region" description="Helical" evidence="2">
    <location>
        <begin position="30"/>
        <end position="51"/>
    </location>
</feature>
<feature type="transmembrane region" description="Helical" evidence="2">
    <location>
        <begin position="117"/>
        <end position="137"/>
    </location>
</feature>